<reference evidence="1" key="1">
    <citation type="journal article" date="2015" name="Nature">
        <title>Complex archaea that bridge the gap between prokaryotes and eukaryotes.</title>
        <authorList>
            <person name="Spang A."/>
            <person name="Saw J.H."/>
            <person name="Jorgensen S.L."/>
            <person name="Zaremba-Niedzwiedzka K."/>
            <person name="Martijn J."/>
            <person name="Lind A.E."/>
            <person name="van Eijk R."/>
            <person name="Schleper C."/>
            <person name="Guy L."/>
            <person name="Ettema T.J."/>
        </authorList>
    </citation>
    <scope>NUCLEOTIDE SEQUENCE</scope>
</reference>
<sequence length="68" mass="7884">MEEHPLFTIYKRRYLSDVTGYSVGYLCRIATGGQPLSRSFMERVCFKLKRPEEELFLTNAAETCSKSK</sequence>
<dbReference type="AlphaFoldDB" id="A0A0F9I0F0"/>
<dbReference type="EMBL" id="LAZR01022737">
    <property type="protein sequence ID" value="KKL80837.1"/>
    <property type="molecule type" value="Genomic_DNA"/>
</dbReference>
<organism evidence="1">
    <name type="scientific">marine sediment metagenome</name>
    <dbReference type="NCBI Taxonomy" id="412755"/>
    <lineage>
        <taxon>unclassified sequences</taxon>
        <taxon>metagenomes</taxon>
        <taxon>ecological metagenomes</taxon>
    </lineage>
</organism>
<gene>
    <name evidence="1" type="ORF">LCGC14_2000800</name>
</gene>
<protein>
    <recommendedName>
        <fullName evidence="2">HTH cro/C1-type domain-containing protein</fullName>
    </recommendedName>
</protein>
<name>A0A0F9I0F0_9ZZZZ</name>
<evidence type="ECO:0000313" key="1">
    <source>
        <dbReference type="EMBL" id="KKL80837.1"/>
    </source>
</evidence>
<proteinExistence type="predicted"/>
<evidence type="ECO:0008006" key="2">
    <source>
        <dbReference type="Google" id="ProtNLM"/>
    </source>
</evidence>
<accession>A0A0F9I0F0</accession>
<comment type="caution">
    <text evidence="1">The sequence shown here is derived from an EMBL/GenBank/DDBJ whole genome shotgun (WGS) entry which is preliminary data.</text>
</comment>